<accession>X1RBL5</accession>
<gene>
    <name evidence="1" type="ORF">S12H4_09992</name>
</gene>
<name>X1RBL5_9ZZZZ</name>
<dbReference type="Gene3D" id="1.25.10.10">
    <property type="entry name" value="Leucine-rich Repeat Variant"/>
    <property type="match status" value="1"/>
</dbReference>
<dbReference type="EMBL" id="BARW01004171">
    <property type="protein sequence ID" value="GAI60530.1"/>
    <property type="molecule type" value="Genomic_DNA"/>
</dbReference>
<dbReference type="InterPro" id="IPR016024">
    <property type="entry name" value="ARM-type_fold"/>
</dbReference>
<dbReference type="SMART" id="SM00567">
    <property type="entry name" value="EZ_HEAT"/>
    <property type="match status" value="2"/>
</dbReference>
<protein>
    <recommendedName>
        <fullName evidence="2">HEAT repeat domain-containing protein</fullName>
    </recommendedName>
</protein>
<sequence length="163" mass="19086">MDWNARNANFNNLIKRLFHEKEAEKRAEAARQLGFLKDGRAVNLLCRALNTEDEPIVVNRIIEALGQIADGRATLRIIEKLKEEIEKPEIEIDKLKVIFIIESFAKIKDKRALEYVGHFLKSSDDKIRQLTENTFDAIEPDWRRIVEKARRERSIPDIFKVNM</sequence>
<dbReference type="SUPFAM" id="SSF48371">
    <property type="entry name" value="ARM repeat"/>
    <property type="match status" value="1"/>
</dbReference>
<dbReference type="InterPro" id="IPR011989">
    <property type="entry name" value="ARM-like"/>
</dbReference>
<proteinExistence type="predicted"/>
<reference evidence="1" key="1">
    <citation type="journal article" date="2014" name="Front. Microbiol.">
        <title>High frequency of phylogenetically diverse reductive dehalogenase-homologous genes in deep subseafloor sedimentary metagenomes.</title>
        <authorList>
            <person name="Kawai M."/>
            <person name="Futagami T."/>
            <person name="Toyoda A."/>
            <person name="Takaki Y."/>
            <person name="Nishi S."/>
            <person name="Hori S."/>
            <person name="Arai W."/>
            <person name="Tsubouchi T."/>
            <person name="Morono Y."/>
            <person name="Uchiyama I."/>
            <person name="Ito T."/>
            <person name="Fujiyama A."/>
            <person name="Inagaki F."/>
            <person name="Takami H."/>
        </authorList>
    </citation>
    <scope>NUCLEOTIDE SEQUENCE</scope>
    <source>
        <strain evidence="1">Expedition CK06-06</strain>
    </source>
</reference>
<evidence type="ECO:0000313" key="1">
    <source>
        <dbReference type="EMBL" id="GAI60530.1"/>
    </source>
</evidence>
<organism evidence="1">
    <name type="scientific">marine sediment metagenome</name>
    <dbReference type="NCBI Taxonomy" id="412755"/>
    <lineage>
        <taxon>unclassified sequences</taxon>
        <taxon>metagenomes</taxon>
        <taxon>ecological metagenomes</taxon>
    </lineage>
</organism>
<evidence type="ECO:0008006" key="2">
    <source>
        <dbReference type="Google" id="ProtNLM"/>
    </source>
</evidence>
<comment type="caution">
    <text evidence="1">The sequence shown here is derived from an EMBL/GenBank/DDBJ whole genome shotgun (WGS) entry which is preliminary data.</text>
</comment>
<dbReference type="Pfam" id="PF13646">
    <property type="entry name" value="HEAT_2"/>
    <property type="match status" value="1"/>
</dbReference>
<dbReference type="AlphaFoldDB" id="X1RBL5"/>
<dbReference type="InterPro" id="IPR004155">
    <property type="entry name" value="PBS_lyase_HEAT"/>
</dbReference>